<evidence type="ECO:0000259" key="1">
    <source>
        <dbReference type="Pfam" id="PF03417"/>
    </source>
</evidence>
<dbReference type="RefSeq" id="WP_380752550.1">
    <property type="nucleotide sequence ID" value="NZ_JBHULT010000010.1"/>
</dbReference>
<dbReference type="InterPro" id="IPR047794">
    <property type="entry name" value="C45_proenzyme-like"/>
</dbReference>
<dbReference type="Gene3D" id="3.60.60.10">
    <property type="entry name" value="Penicillin V Acylase, Chain A"/>
    <property type="match status" value="1"/>
</dbReference>
<protein>
    <submittedName>
        <fullName evidence="2">C45 family autoproteolytic acyltransferase/hydrolase</fullName>
    </submittedName>
</protein>
<dbReference type="InterPro" id="IPR005079">
    <property type="entry name" value="Peptidase_C45_hydrolase"/>
</dbReference>
<evidence type="ECO:0000313" key="3">
    <source>
        <dbReference type="Proteomes" id="UP001597468"/>
    </source>
</evidence>
<dbReference type="EMBL" id="JBHULT010000010">
    <property type="protein sequence ID" value="MFD2518435.1"/>
    <property type="molecule type" value="Genomic_DNA"/>
</dbReference>
<dbReference type="InterPro" id="IPR047801">
    <property type="entry name" value="Peptidase_C45"/>
</dbReference>
<keyword evidence="2" id="KW-0012">Acyltransferase</keyword>
<keyword evidence="3" id="KW-1185">Reference proteome</keyword>
<name>A0ABW5J1R3_9FLAO</name>
<dbReference type="InterPro" id="IPR029055">
    <property type="entry name" value="Ntn_hydrolases_N"/>
</dbReference>
<dbReference type="SUPFAM" id="SSF56235">
    <property type="entry name" value="N-terminal nucleophile aminohydrolases (Ntn hydrolases)"/>
    <property type="match status" value="1"/>
</dbReference>
<reference evidence="3" key="1">
    <citation type="journal article" date="2019" name="Int. J. Syst. Evol. Microbiol.">
        <title>The Global Catalogue of Microorganisms (GCM) 10K type strain sequencing project: providing services to taxonomists for standard genome sequencing and annotation.</title>
        <authorList>
            <consortium name="The Broad Institute Genomics Platform"/>
            <consortium name="The Broad Institute Genome Sequencing Center for Infectious Disease"/>
            <person name="Wu L."/>
            <person name="Ma J."/>
        </authorList>
    </citation>
    <scope>NUCLEOTIDE SEQUENCE [LARGE SCALE GENOMIC DNA]</scope>
    <source>
        <strain evidence="3">KCTC 42585</strain>
    </source>
</reference>
<proteinExistence type="predicted"/>
<feature type="domain" description="Peptidase C45 hydrolase" evidence="1">
    <location>
        <begin position="99"/>
        <end position="303"/>
    </location>
</feature>
<dbReference type="PANTHER" id="PTHR34180:SF1">
    <property type="entry name" value="BETA-ALANYL-DOPAMINE_CARCININE HYDROLASE"/>
    <property type="match status" value="1"/>
</dbReference>
<comment type="caution">
    <text evidence="2">The sequence shown here is derived from an EMBL/GenBank/DDBJ whole genome shotgun (WGS) entry which is preliminary data.</text>
</comment>
<dbReference type="GO" id="GO:0016746">
    <property type="term" value="F:acyltransferase activity"/>
    <property type="evidence" value="ECO:0007669"/>
    <property type="project" value="UniProtKB-KW"/>
</dbReference>
<dbReference type="CDD" id="cd01935">
    <property type="entry name" value="Ntn_CGH_like"/>
    <property type="match status" value="1"/>
</dbReference>
<sequence>MKLHFQAISEPGKPGQKWQKLFNTHWPAYKAWYNSKEKAHSPDLKSSQAALKKYMPEMWPTYKRLCKLAGADAVAARFLTGFQPPAYISGCSQAVITGDEVQLVRNYDYHPDLSEGTQLMTSWNGKKVIATSDCLIGVLDGMNEDGLAISLTFGGRKEVGAGFGIPMILRYVLEFCRNVEEAVEALTRIPSHMSYNVTVVDKTGAFKTVMLAPDREPVVTDAVFVTNHQGKVDWPENAAFNKTVERSAFLKNKLAEKDIDAEKLANSFLESPLYNTKFSDSFGTLYTAVYRPMEGVVQLRWPENYLLQTFEDFEETSVVIDFEPDTAKKTISRIKSNKVEMDAFQAPIRHYKERKSPTDWQEELCGIMLEAMAAANPSADKKQLNKLRENLMDNGQLSWQAMANFWSNSGIDYRGSQDNWS</sequence>
<dbReference type="Proteomes" id="UP001597468">
    <property type="component" value="Unassembled WGS sequence"/>
</dbReference>
<organism evidence="2 3">
    <name type="scientific">Salinimicrobium flavum</name>
    <dbReference type="NCBI Taxonomy" id="1737065"/>
    <lineage>
        <taxon>Bacteria</taxon>
        <taxon>Pseudomonadati</taxon>
        <taxon>Bacteroidota</taxon>
        <taxon>Flavobacteriia</taxon>
        <taxon>Flavobacteriales</taxon>
        <taxon>Flavobacteriaceae</taxon>
        <taxon>Salinimicrobium</taxon>
    </lineage>
</organism>
<dbReference type="Pfam" id="PF03417">
    <property type="entry name" value="AAT"/>
    <property type="match status" value="1"/>
</dbReference>
<evidence type="ECO:0000313" key="2">
    <source>
        <dbReference type="EMBL" id="MFD2518435.1"/>
    </source>
</evidence>
<keyword evidence="2" id="KW-0808">Transferase</keyword>
<dbReference type="NCBIfam" id="NF040521">
    <property type="entry name" value="C45_proenzyme"/>
    <property type="match status" value="1"/>
</dbReference>
<gene>
    <name evidence="2" type="ORF">ACFSTG_11055</name>
</gene>
<dbReference type="PANTHER" id="PTHR34180">
    <property type="entry name" value="PEPTIDASE C45"/>
    <property type="match status" value="1"/>
</dbReference>
<accession>A0ABW5J1R3</accession>